<evidence type="ECO:0000256" key="2">
    <source>
        <dbReference type="SAM" id="Coils"/>
    </source>
</evidence>
<evidence type="ECO:0000256" key="1">
    <source>
        <dbReference type="ARBA" id="ARBA00022729"/>
    </source>
</evidence>
<keyword evidence="1" id="KW-0732">Signal</keyword>
<accession>A0A5K7ZT89</accession>
<dbReference type="PANTHER" id="PTHR43208:SF1">
    <property type="entry name" value="ABC TRANSPORTER SUBSTRATE-BINDING PROTEIN"/>
    <property type="match status" value="1"/>
</dbReference>
<reference evidence="4 5" key="1">
    <citation type="submission" date="2019-11" db="EMBL/GenBank/DDBJ databases">
        <title>Comparative genomics of hydrocarbon-degrading Desulfosarcina strains.</title>
        <authorList>
            <person name="Watanabe M."/>
            <person name="Kojima H."/>
            <person name="Fukui M."/>
        </authorList>
    </citation>
    <scope>NUCLEOTIDE SEQUENCE [LARGE SCALE GENOMIC DNA]</scope>
    <source>
        <strain evidence="4 5">28bB2T</strain>
    </source>
</reference>
<dbReference type="Pfam" id="PF02608">
    <property type="entry name" value="Bmp"/>
    <property type="match status" value="1"/>
</dbReference>
<dbReference type="InterPro" id="IPR003760">
    <property type="entry name" value="PnrA-like"/>
</dbReference>
<dbReference type="InterPro" id="IPR028082">
    <property type="entry name" value="Peripla_BP_I"/>
</dbReference>
<keyword evidence="2" id="KW-0175">Coiled coil</keyword>
<dbReference type="GO" id="GO:0005886">
    <property type="term" value="C:plasma membrane"/>
    <property type="evidence" value="ECO:0007669"/>
    <property type="project" value="InterPro"/>
</dbReference>
<protein>
    <submittedName>
        <fullName evidence="4">ABC transporter substrate-binding protein</fullName>
    </submittedName>
</protein>
<dbReference type="CDD" id="cd19963">
    <property type="entry name" value="PBP1_BMP-like"/>
    <property type="match status" value="1"/>
</dbReference>
<dbReference type="SUPFAM" id="SSF53822">
    <property type="entry name" value="Periplasmic binding protein-like I"/>
    <property type="match status" value="1"/>
</dbReference>
<feature type="coiled-coil region" evidence="2">
    <location>
        <begin position="32"/>
        <end position="66"/>
    </location>
</feature>
<dbReference type="PROSITE" id="PS51257">
    <property type="entry name" value="PROKAR_LIPOPROTEIN"/>
    <property type="match status" value="1"/>
</dbReference>
<gene>
    <name evidence="4" type="ORF">DSCO28_40070</name>
</gene>
<sequence>MFRKLSKNMPILLLFSFLFLFILSCGDKEGPGKDLEEKVQKLSDRVDELAKQVETLSEQIKAIVEKPVPEVSEKPLKAGFVYVGPVGDYGWSHAHDIGRKFAEQKLPWLESVYIESVAEADSARIIDRFIQEETCDVVFTTSFGYMDDTLKAGVKYPDKKFMHCSGFKQTQNVGTYFADLYQAYYLNGLMAGALTKSNKIGYVAAFPIPELVRHINALALGIKAVNPKAEVHVRWTYAWYGPDKAREAAESLIAEGCDALAFTEDTPAVIEVGQEHTEKGKQIYTFSHYSPMQAYGKDSVVSGQLVDWGVMYEKILKDLHDGTWKSDDLWWLMAEKAVILGGSFDAPINPKFIDALKAVQVDTNDFGSVSVYDLVMKRYDQMKKGTDLFDPYTGPIADNTGKIRIKAGERASKGDLLSIMYYVDNVAGSIPK</sequence>
<feature type="domain" description="ABC transporter substrate-binding protein PnrA-like" evidence="3">
    <location>
        <begin position="77"/>
        <end position="366"/>
    </location>
</feature>
<dbReference type="Gene3D" id="3.40.50.2300">
    <property type="match status" value="2"/>
</dbReference>
<dbReference type="KEGG" id="dov:DSCO28_40070"/>
<proteinExistence type="predicted"/>
<evidence type="ECO:0000313" key="4">
    <source>
        <dbReference type="EMBL" id="BBO83441.1"/>
    </source>
</evidence>
<dbReference type="InterPro" id="IPR052910">
    <property type="entry name" value="ABC-Purine-Binding"/>
</dbReference>
<dbReference type="AlphaFoldDB" id="A0A5K7ZT89"/>
<evidence type="ECO:0000259" key="3">
    <source>
        <dbReference type="Pfam" id="PF02608"/>
    </source>
</evidence>
<name>A0A5K7ZT89_9BACT</name>
<dbReference type="PANTHER" id="PTHR43208">
    <property type="entry name" value="ABC TRANSPORTER SUBSTRATE-BINDING PROTEIN"/>
    <property type="match status" value="1"/>
</dbReference>
<dbReference type="Proteomes" id="UP000425960">
    <property type="component" value="Chromosome"/>
</dbReference>
<evidence type="ECO:0000313" key="5">
    <source>
        <dbReference type="Proteomes" id="UP000425960"/>
    </source>
</evidence>
<dbReference type="EMBL" id="AP021876">
    <property type="protein sequence ID" value="BBO83441.1"/>
    <property type="molecule type" value="Genomic_DNA"/>
</dbReference>
<organism evidence="4 5">
    <name type="scientific">Desulfosarcina ovata subsp. sediminis</name>
    <dbReference type="NCBI Taxonomy" id="885957"/>
    <lineage>
        <taxon>Bacteria</taxon>
        <taxon>Pseudomonadati</taxon>
        <taxon>Thermodesulfobacteriota</taxon>
        <taxon>Desulfobacteria</taxon>
        <taxon>Desulfobacterales</taxon>
        <taxon>Desulfosarcinaceae</taxon>
        <taxon>Desulfosarcina</taxon>
    </lineage>
</organism>